<dbReference type="GO" id="GO:0006508">
    <property type="term" value="P:proteolysis"/>
    <property type="evidence" value="ECO:0007669"/>
    <property type="project" value="UniProtKB-KW"/>
</dbReference>
<reference evidence="10" key="1">
    <citation type="submission" date="2017-05" db="EMBL/GenBank/DDBJ databases">
        <title>The Genome Sequence of Enterococcus sp. 9E7_DIV0242.</title>
        <authorList>
            <consortium name="The Broad Institute Genomics Platform"/>
            <consortium name="The Broad Institute Genomic Center for Infectious Diseases"/>
            <person name="Earl A."/>
            <person name="Manson A."/>
            <person name="Schwartman J."/>
            <person name="Gilmore M."/>
            <person name="Abouelleil A."/>
            <person name="Cao P."/>
            <person name="Chapman S."/>
            <person name="Cusick C."/>
            <person name="Shea T."/>
            <person name="Young S."/>
            <person name="Neafsey D."/>
            <person name="Nusbaum C."/>
            <person name="Birren B."/>
        </authorList>
    </citation>
    <scope>NUCLEOTIDE SEQUENCE [LARGE SCALE GENOMIC DNA]</scope>
    <source>
        <strain evidence="10">9E7_DIV0242</strain>
    </source>
</reference>
<dbReference type="GO" id="GO:0004177">
    <property type="term" value="F:aminopeptidase activity"/>
    <property type="evidence" value="ECO:0007669"/>
    <property type="project" value="UniProtKB-UniRule"/>
</dbReference>
<keyword evidence="12" id="KW-1185">Reference proteome</keyword>
<name>A0A242K3A9_9ENTE</name>
<proteinExistence type="inferred from homology"/>
<dbReference type="InterPro" id="IPR010162">
    <property type="entry name" value="PepT-like"/>
</dbReference>
<dbReference type="InterPro" id="IPR008007">
    <property type="entry name" value="Peptidase_M42"/>
</dbReference>
<dbReference type="PANTHER" id="PTHR42994:SF2">
    <property type="entry name" value="PEPTIDASE"/>
    <property type="match status" value="1"/>
</dbReference>
<comment type="cofactor">
    <cofactor evidence="8">
        <name>a divalent metal cation</name>
        <dbReference type="ChEBI" id="CHEBI:60240"/>
    </cofactor>
    <text evidence="8">Binds 2 divalent metal cations per subunit.</text>
</comment>
<organism evidence="10">
    <name type="scientific">Candidatus Enterococcus clewellii</name>
    <dbReference type="NCBI Taxonomy" id="1834193"/>
    <lineage>
        <taxon>Bacteria</taxon>
        <taxon>Bacillati</taxon>
        <taxon>Bacillota</taxon>
        <taxon>Bacilli</taxon>
        <taxon>Lactobacillales</taxon>
        <taxon>Enterococcaceae</taxon>
        <taxon>Enterococcus</taxon>
    </lineage>
</organism>
<evidence type="ECO:0000256" key="4">
    <source>
        <dbReference type="ARBA" id="ARBA00022801"/>
    </source>
</evidence>
<dbReference type="Gene3D" id="3.30.70.360">
    <property type="match status" value="1"/>
</dbReference>
<dbReference type="NCBIfam" id="TIGR01883">
    <property type="entry name" value="PepT-like"/>
    <property type="match status" value="1"/>
</dbReference>
<dbReference type="AlphaFoldDB" id="A0A242K3A9"/>
<evidence type="ECO:0000256" key="3">
    <source>
        <dbReference type="ARBA" id="ARBA00022723"/>
    </source>
</evidence>
<evidence type="ECO:0000256" key="1">
    <source>
        <dbReference type="ARBA" id="ARBA00001947"/>
    </source>
</evidence>
<dbReference type="GO" id="GO:0046872">
    <property type="term" value="F:metal ion binding"/>
    <property type="evidence" value="ECO:0007669"/>
    <property type="project" value="UniProtKB-UniRule"/>
</dbReference>
<dbReference type="Gene3D" id="3.40.630.10">
    <property type="entry name" value="Zn peptidases"/>
    <property type="match status" value="1"/>
</dbReference>
<dbReference type="OrthoDB" id="9776600at2"/>
<evidence type="ECO:0000256" key="6">
    <source>
        <dbReference type="ARBA" id="ARBA00023049"/>
    </source>
</evidence>
<dbReference type="Pfam" id="PF07687">
    <property type="entry name" value="M20_dimer"/>
    <property type="match status" value="1"/>
</dbReference>
<dbReference type="PANTHER" id="PTHR42994">
    <property type="entry name" value="PEPTIDASE T"/>
    <property type="match status" value="1"/>
</dbReference>
<dbReference type="Proteomes" id="UP000195141">
    <property type="component" value="Chromosome"/>
</dbReference>
<keyword evidence="4" id="KW-0378">Hydrolase</keyword>
<dbReference type="RefSeq" id="WP_086349981.1">
    <property type="nucleotide sequence ID" value="NZ_CP147247.1"/>
</dbReference>
<evidence type="ECO:0000313" key="12">
    <source>
        <dbReference type="Proteomes" id="UP000195141"/>
    </source>
</evidence>
<keyword evidence="6" id="KW-0482">Metalloprotease</keyword>
<evidence type="ECO:0000256" key="8">
    <source>
        <dbReference type="PIRSR" id="PIRSR001123-2"/>
    </source>
</evidence>
<evidence type="ECO:0000256" key="5">
    <source>
        <dbReference type="ARBA" id="ARBA00022833"/>
    </source>
</evidence>
<evidence type="ECO:0000256" key="7">
    <source>
        <dbReference type="PIRNR" id="PIRNR001123"/>
    </source>
</evidence>
<reference evidence="11" key="2">
    <citation type="submission" date="2017-05" db="EMBL/GenBank/DDBJ databases">
        <authorList>
            <consortium name="The Broad Institute Genomics Platform"/>
            <consortium name="The Broad Institute Genomic Center for Infectious Diseases"/>
            <person name="Earl A."/>
            <person name="Manson A."/>
            <person name="Schwartman J."/>
            <person name="Gilmore M."/>
            <person name="Abouelleil A."/>
            <person name="Cao P."/>
            <person name="Chapman S."/>
            <person name="Cusick C."/>
            <person name="Shea T."/>
            <person name="Young S."/>
            <person name="Neafsey D."/>
            <person name="Nusbaum C."/>
            <person name="Birren B."/>
        </authorList>
    </citation>
    <scope>NUCLEOTIDE SEQUENCE</scope>
    <source>
        <strain evidence="11">9E7_DIV0242</strain>
    </source>
</reference>
<evidence type="ECO:0000313" key="11">
    <source>
        <dbReference type="EMBL" id="WYJ90121.1"/>
    </source>
</evidence>
<dbReference type="GO" id="GO:0008237">
    <property type="term" value="F:metallopeptidase activity"/>
    <property type="evidence" value="ECO:0007669"/>
    <property type="project" value="UniProtKB-KW"/>
</dbReference>
<comment type="similarity">
    <text evidence="7">Belongs to the peptidase M42 family.</text>
</comment>
<keyword evidence="3 8" id="KW-0479">Metal-binding</keyword>
<accession>A0A242K3A9</accession>
<evidence type="ECO:0000313" key="10">
    <source>
        <dbReference type="EMBL" id="OTP13489.1"/>
    </source>
</evidence>
<evidence type="ECO:0000259" key="9">
    <source>
        <dbReference type="Pfam" id="PF07687"/>
    </source>
</evidence>
<dbReference type="PROSITE" id="PS00759">
    <property type="entry name" value="ARGE_DAPE_CPG2_2"/>
    <property type="match status" value="1"/>
</dbReference>
<dbReference type="InterPro" id="IPR001261">
    <property type="entry name" value="ArgE/DapE_CS"/>
</dbReference>
<dbReference type="InterPro" id="IPR002933">
    <property type="entry name" value="Peptidase_M20"/>
</dbReference>
<protein>
    <submittedName>
        <fullName evidence="10">Peptidase T-like protein</fullName>
    </submittedName>
</protein>
<reference evidence="11" key="3">
    <citation type="submission" date="2024-03" db="EMBL/GenBank/DDBJ databases">
        <title>The Genome Sequence of Enterococcus sp. DIV0242b.</title>
        <authorList>
            <consortium name="The Broad Institute Genomics Platform"/>
            <consortium name="The Broad Institute Microbial Omics Core"/>
            <consortium name="The Broad Institute Genomic Center for Infectious Diseases"/>
            <person name="Earl A."/>
            <person name="Manson A."/>
            <person name="Gilmore M."/>
            <person name="Schwartman J."/>
            <person name="Shea T."/>
            <person name="Abouelleil A."/>
            <person name="Cao P."/>
            <person name="Chapman S."/>
            <person name="Cusick C."/>
            <person name="Young S."/>
            <person name="Neafsey D."/>
            <person name="Nusbaum C."/>
            <person name="Birren B."/>
        </authorList>
    </citation>
    <scope>NUCLEOTIDE SEQUENCE</scope>
    <source>
        <strain evidence="11">9E7_DIV0242</strain>
    </source>
</reference>
<dbReference type="PROSITE" id="PS00758">
    <property type="entry name" value="ARGE_DAPE_CPG2_1"/>
    <property type="match status" value="1"/>
</dbReference>
<dbReference type="SUPFAM" id="SSF53187">
    <property type="entry name" value="Zn-dependent exopeptidases"/>
    <property type="match status" value="1"/>
</dbReference>
<dbReference type="EMBL" id="NGMM01000005">
    <property type="protein sequence ID" value="OTP13489.1"/>
    <property type="molecule type" value="Genomic_DNA"/>
</dbReference>
<keyword evidence="2" id="KW-0645">Protease</keyword>
<gene>
    <name evidence="11" type="ORF">A5888_001849</name>
    <name evidence="10" type="ORF">A5888_002967</name>
</gene>
<feature type="binding site" evidence="8">
    <location>
        <position position="75"/>
    </location>
    <ligand>
        <name>Zn(2+)</name>
        <dbReference type="ChEBI" id="CHEBI:29105"/>
        <label>1</label>
    </ligand>
</feature>
<dbReference type="EMBL" id="CP147247">
    <property type="protein sequence ID" value="WYJ90121.1"/>
    <property type="molecule type" value="Genomic_DNA"/>
</dbReference>
<evidence type="ECO:0000256" key="2">
    <source>
        <dbReference type="ARBA" id="ARBA00022670"/>
    </source>
</evidence>
<dbReference type="InterPro" id="IPR011650">
    <property type="entry name" value="Peptidase_M20_dimer"/>
</dbReference>
<dbReference type="InterPro" id="IPR036264">
    <property type="entry name" value="Bact_exopeptidase_dim_dom"/>
</dbReference>
<dbReference type="SUPFAM" id="SSF55031">
    <property type="entry name" value="Bacterial exopeptidase dimerisation domain"/>
    <property type="match status" value="1"/>
</dbReference>
<feature type="domain" description="Peptidase M20 dimerisation" evidence="9">
    <location>
        <begin position="178"/>
        <end position="267"/>
    </location>
</feature>
<comment type="cofactor">
    <cofactor evidence="1">
        <name>Zn(2+)</name>
        <dbReference type="ChEBI" id="CHEBI:29105"/>
    </cofactor>
</comment>
<dbReference type="PIRSF" id="PIRSF001123">
    <property type="entry name" value="PepA_GA"/>
    <property type="match status" value="1"/>
</dbReference>
<sequence length="375" mass="40210">MSTTRLVKMFEELVTIDSVSGNEAEIHDFLKKKFLSFGLDVNEDESMWTTGLGANNMIATLKGNNERKPLLFSAHTDTVTPGNGVQMIEENGILYSKGETILGADDKAGIAIMLEAIQRIKEEEIDTGDLEFVLSPGEEIGLIGSSALDMESIKADMGYVLDSGGSVGRVTIASPTLFMYEVSIIGKAAHAGLEPEKGISAVAILSDALKDIRIGRIDERTTANIGVIQGGEATNIVMDSLLVKGEVRAIDPAQADTLITEMIGAFETSASLHGGTVAIDIKKMATGFDVSDDEEVMQVLLAAGEELGYDIIRETSGGGSDANVFNANGKRVVNLSVGYEKIHTTEEYIPVEEMEKAVLLVIELAKHSPRRIEVQ</sequence>
<dbReference type="Pfam" id="PF01546">
    <property type="entry name" value="Peptidase_M20"/>
    <property type="match status" value="1"/>
</dbReference>
<keyword evidence="5" id="KW-0862">Zinc</keyword>